<evidence type="ECO:0000256" key="7">
    <source>
        <dbReference type="ARBA" id="ARBA00022475"/>
    </source>
</evidence>
<feature type="compositionally biased region" description="Low complexity" evidence="16">
    <location>
        <begin position="994"/>
        <end position="1005"/>
    </location>
</feature>
<evidence type="ECO:0000256" key="4">
    <source>
        <dbReference type="ARBA" id="ARBA00007948"/>
    </source>
</evidence>
<feature type="compositionally biased region" description="Polar residues" evidence="16">
    <location>
        <begin position="879"/>
        <end position="890"/>
    </location>
</feature>
<dbReference type="PANTHER" id="PTHR15735">
    <property type="entry name" value="FCH AND DOUBLE SH3 DOMAINS PROTEIN"/>
    <property type="match status" value="1"/>
</dbReference>
<feature type="compositionally biased region" description="Basic and acidic residues" evidence="16">
    <location>
        <begin position="571"/>
        <end position="580"/>
    </location>
</feature>
<name>A0ABP0BZD4_9PEZI</name>
<comment type="caution">
    <text evidence="18">The sequence shown here is derived from an EMBL/GenBank/DDBJ whole genome shotgun (WGS) entry which is preliminary data.</text>
</comment>
<feature type="domain" description="SH3" evidence="17">
    <location>
        <begin position="2"/>
        <end position="69"/>
    </location>
</feature>
<feature type="compositionally biased region" description="Basic and acidic residues" evidence="16">
    <location>
        <begin position="503"/>
        <end position="528"/>
    </location>
</feature>
<feature type="compositionally biased region" description="Pro residues" evidence="16">
    <location>
        <begin position="1140"/>
        <end position="1149"/>
    </location>
</feature>
<keyword evidence="9" id="KW-0254">Endocytosis</keyword>
<evidence type="ECO:0000256" key="8">
    <source>
        <dbReference type="ARBA" id="ARBA00022490"/>
    </source>
</evidence>
<dbReference type="PRINTS" id="PR00452">
    <property type="entry name" value="SH3DOMAIN"/>
</dbReference>
<keyword evidence="8" id="KW-0963">Cytoplasm</keyword>
<organism evidence="18 19">
    <name type="scientific">Sporothrix bragantina</name>
    <dbReference type="NCBI Taxonomy" id="671064"/>
    <lineage>
        <taxon>Eukaryota</taxon>
        <taxon>Fungi</taxon>
        <taxon>Dikarya</taxon>
        <taxon>Ascomycota</taxon>
        <taxon>Pezizomycotina</taxon>
        <taxon>Sordariomycetes</taxon>
        <taxon>Sordariomycetidae</taxon>
        <taxon>Ophiostomatales</taxon>
        <taxon>Ophiostomataceae</taxon>
        <taxon>Sporothrix</taxon>
    </lineage>
</organism>
<evidence type="ECO:0000256" key="14">
    <source>
        <dbReference type="ARBA" id="ARBA00023212"/>
    </source>
</evidence>
<dbReference type="InterPro" id="IPR013761">
    <property type="entry name" value="SAM/pointed_sf"/>
</dbReference>
<feature type="compositionally biased region" description="Gly residues" evidence="16">
    <location>
        <begin position="749"/>
        <end position="760"/>
    </location>
</feature>
<feature type="region of interest" description="Disordered" evidence="16">
    <location>
        <begin position="200"/>
        <end position="278"/>
    </location>
</feature>
<evidence type="ECO:0000256" key="10">
    <source>
        <dbReference type="ARBA" id="ARBA00022737"/>
    </source>
</evidence>
<comment type="subcellular location">
    <subcellularLocation>
        <location evidence="3">Cell membrane</location>
        <topology evidence="3">Peripheral membrane protein</topology>
        <orientation evidence="3">Cytoplasmic side</orientation>
    </subcellularLocation>
    <subcellularLocation>
        <location evidence="2">Cytoplasm</location>
        <location evidence="2">Cytoskeleton</location>
        <location evidence="2">Actin patch</location>
    </subcellularLocation>
    <subcellularLocation>
        <location evidence="1">Endosome membrane</location>
        <topology evidence="1">Peripheral membrane protein</topology>
        <orientation evidence="1">Cytoplasmic side</orientation>
    </subcellularLocation>
</comment>
<dbReference type="SUPFAM" id="SSF50044">
    <property type="entry name" value="SH3-domain"/>
    <property type="match status" value="3"/>
</dbReference>
<dbReference type="InterPro" id="IPR036028">
    <property type="entry name" value="SH3-like_dom_sf"/>
</dbReference>
<dbReference type="EMBL" id="CAWUHC010000052">
    <property type="protein sequence ID" value="CAK7225058.1"/>
    <property type="molecule type" value="Genomic_DNA"/>
</dbReference>
<feature type="domain" description="SH3" evidence="17">
    <location>
        <begin position="396"/>
        <end position="458"/>
    </location>
</feature>
<dbReference type="InterPro" id="IPR035800">
    <property type="entry name" value="Sla1_SH3_1"/>
</dbReference>
<gene>
    <name evidence="18" type="primary">SLA1</name>
    <name evidence="18" type="ORF">SBRCBS47491_005762</name>
</gene>
<protein>
    <recommendedName>
        <fullName evidence="5">Actin cytoskeleton-regulatory complex protein SLA1</fullName>
    </recommendedName>
</protein>
<feature type="region of interest" description="Disordered" evidence="16">
    <location>
        <begin position="1133"/>
        <end position="1212"/>
    </location>
</feature>
<dbReference type="Pfam" id="PF03983">
    <property type="entry name" value="SHD1"/>
    <property type="match status" value="1"/>
</dbReference>
<keyword evidence="6 15" id="KW-0728">SH3 domain</keyword>
<feature type="compositionally biased region" description="Polar residues" evidence="16">
    <location>
        <begin position="958"/>
        <end position="969"/>
    </location>
</feature>
<feature type="region of interest" description="Disordered" evidence="16">
    <location>
        <begin position="739"/>
        <end position="944"/>
    </location>
</feature>
<dbReference type="Pfam" id="PF24081">
    <property type="entry name" value="PH_SLA1"/>
    <property type="match status" value="1"/>
</dbReference>
<dbReference type="Gene3D" id="2.30.30.700">
    <property type="entry name" value="SLA1 homology domain 1"/>
    <property type="match status" value="1"/>
</dbReference>
<feature type="region of interest" description="Disordered" evidence="16">
    <location>
        <begin position="462"/>
        <end position="580"/>
    </location>
</feature>
<evidence type="ECO:0000256" key="16">
    <source>
        <dbReference type="SAM" id="MobiDB-lite"/>
    </source>
</evidence>
<dbReference type="InterPro" id="IPR007131">
    <property type="entry name" value="SHD1"/>
</dbReference>
<keyword evidence="13" id="KW-0009">Actin-binding</keyword>
<sequence>MGFVGIFKAIYDYTPQSEGELAITEGSLLYILDKEGGDGWWKAKKKATGDDEEEPEGLIPENYVEEAQPVRHARALYEYLRQTDEELSFPEEAQLAIYDTSDPDWILAGYENDFGFAPANYIDLDGTAAAAAEEEDDDEDPLATANDSPPPALPTRQAYVEADGDVPSPRLPPRGPSDPSSPNANSAAAAALANVLAGRSVERPATPPPSLPDRPRYLSDDASEGEDPLSPPLPTRPRPQAHFEDDEPSPTLPQRSNTNSYGGSGNRNGGYDDESSSNAVAPGGYHLYNISEMMSVMGKRKKMPTTLGINLKTGIILIAPERSQDGPSQEWSAEKMTHYSREGKHVFMELVKPSKSVDFHAGAKDTAEEIVSALGELAGAVRAEGLREVILAGTGHELKKAVVLYDFMAQGDDEVTVAVGDEVIVLDDRRSEEWCQVRRVKNGKEGVVPLSYVEVTGTITSDIPPQPVSAHHSSAPTSPTTKTHPTISTAMATAGAKTTVKQNRLDEERLTRDAVRAAVRDESRRANEVGHGVHPPERRSSLHATNIDSDEQQQGRRKENGNGSSSRSGKSKPDASKVRTWTDRTKSFSVDAQFLGLKDGKINLHKMNGVKIAVPVAKMSLEDLEYVEAVTGISLDEDKPLSSMKRKSQIQQQHESQNSSGTKVGASVEPKKPEYDWFQFFLNCDVAVGLCERYAQAFVKDSMDESVLPDIHAGNLRTLGLREGDIIKVMRFLDEKYGRSKVSGDDGGESGGGLFSGPGGTLRNNTRRGRPTPTTQASDVVDAKAFTQQTSGGDNSTNGANRVASPVAPAAPEKLAPPPKPATATGGGGFDDDAWDVKPSRQPAAQPTPQPAEPPVVQRAPEPAPAPAPPIVPQPTAALTGSMQELSMLTQPLPAEKLNPIPPPPITLPAQATPAVSLPTLQQQQQQQQQQQATSQLPGATPGLFAGLAQQQTGIQGMNGLQPQQTSSFARARPVAPQYTQGQGGLLPPPPARPLSAPQSAQPSAFSPPPLQPQMTGMVTGQVAPMGQSLNDIAQQRMQQQYQQQMMQQQMMAQQSQPMMPMMTGMPMQQQPQQTGFGMPGQFMPQQQNQFGQSIPMQPTGFQGQFNPGQQQFGMAPPPGANLNSMLPPALEPQRTAMPTPQPMQPQPTGPFTQGFGNHGMAPTPAPLMPQQTGPPPPVRFGVTEETKKLMPQATGRRANLSAATPENPFGF</sequence>
<dbReference type="PANTHER" id="PTHR15735:SF19">
    <property type="entry name" value="ACTIN CYTOSKELETON-REGULATORY COMPLEX PROTEIN SLA1"/>
    <property type="match status" value="1"/>
</dbReference>
<dbReference type="Proteomes" id="UP001642406">
    <property type="component" value="Unassembled WGS sequence"/>
</dbReference>
<feature type="region of interest" description="Disordered" evidence="16">
    <location>
        <begin position="958"/>
        <end position="1017"/>
    </location>
</feature>
<evidence type="ECO:0000256" key="2">
    <source>
        <dbReference type="ARBA" id="ARBA00004134"/>
    </source>
</evidence>
<evidence type="ECO:0000256" key="6">
    <source>
        <dbReference type="ARBA" id="ARBA00022443"/>
    </source>
</evidence>
<dbReference type="CDD" id="cd11773">
    <property type="entry name" value="SH3_Sla1p_1"/>
    <property type="match status" value="1"/>
</dbReference>
<feature type="compositionally biased region" description="Low complexity" evidence="16">
    <location>
        <begin position="922"/>
        <end position="932"/>
    </location>
</feature>
<feature type="compositionally biased region" description="Pro residues" evidence="16">
    <location>
        <begin position="862"/>
        <end position="873"/>
    </location>
</feature>
<dbReference type="Gene3D" id="2.30.30.40">
    <property type="entry name" value="SH3 Domains"/>
    <property type="match status" value="3"/>
</dbReference>
<evidence type="ECO:0000256" key="12">
    <source>
        <dbReference type="ARBA" id="ARBA00023136"/>
    </source>
</evidence>
<dbReference type="InterPro" id="IPR035821">
    <property type="entry name" value="Sla1_SH3_3"/>
</dbReference>
<evidence type="ECO:0000256" key="11">
    <source>
        <dbReference type="ARBA" id="ARBA00022753"/>
    </source>
</evidence>
<keyword evidence="19" id="KW-1185">Reference proteome</keyword>
<evidence type="ECO:0000256" key="3">
    <source>
        <dbReference type="ARBA" id="ARBA00004413"/>
    </source>
</evidence>
<feature type="compositionally biased region" description="Acidic residues" evidence="16">
    <location>
        <begin position="132"/>
        <end position="141"/>
    </location>
</feature>
<evidence type="ECO:0000313" key="19">
    <source>
        <dbReference type="Proteomes" id="UP001642406"/>
    </source>
</evidence>
<reference evidence="18 19" key="1">
    <citation type="submission" date="2024-01" db="EMBL/GenBank/DDBJ databases">
        <authorList>
            <person name="Allen C."/>
            <person name="Tagirdzhanova G."/>
        </authorList>
    </citation>
    <scope>NUCLEOTIDE SEQUENCE [LARGE SCALE GENOMIC DNA]</scope>
</reference>
<keyword evidence="10" id="KW-0677">Repeat</keyword>
<evidence type="ECO:0000256" key="1">
    <source>
        <dbReference type="ARBA" id="ARBA00004125"/>
    </source>
</evidence>
<dbReference type="Gene3D" id="1.10.150.50">
    <property type="entry name" value="Transcription Factor, Ets-1"/>
    <property type="match status" value="1"/>
</dbReference>
<keyword evidence="7" id="KW-1003">Cell membrane</keyword>
<evidence type="ECO:0000313" key="18">
    <source>
        <dbReference type="EMBL" id="CAK7225058.1"/>
    </source>
</evidence>
<evidence type="ECO:0000256" key="15">
    <source>
        <dbReference type="PROSITE-ProRule" id="PRU00192"/>
    </source>
</evidence>
<feature type="compositionally biased region" description="Polar residues" evidence="16">
    <location>
        <begin position="649"/>
        <end position="662"/>
    </location>
</feature>
<evidence type="ECO:0000259" key="17">
    <source>
        <dbReference type="PROSITE" id="PS50002"/>
    </source>
</evidence>
<dbReference type="CDD" id="cd11775">
    <property type="entry name" value="SH3_Sla1p_3"/>
    <property type="match status" value="1"/>
</dbReference>
<feature type="region of interest" description="Disordered" evidence="16">
    <location>
        <begin position="640"/>
        <end position="666"/>
    </location>
</feature>
<feature type="compositionally biased region" description="Polar residues" evidence="16">
    <location>
        <begin position="786"/>
        <end position="800"/>
    </location>
</feature>
<accession>A0ABP0BZD4</accession>
<evidence type="ECO:0000256" key="13">
    <source>
        <dbReference type="ARBA" id="ARBA00023203"/>
    </source>
</evidence>
<feature type="region of interest" description="Disordered" evidence="16">
    <location>
        <begin position="129"/>
        <end position="188"/>
    </location>
</feature>
<dbReference type="InterPro" id="IPR056996">
    <property type="entry name" value="PH_SLA1"/>
</dbReference>
<keyword evidence="14" id="KW-0206">Cytoskeleton</keyword>
<dbReference type="Pfam" id="PF00018">
    <property type="entry name" value="SH3_1"/>
    <property type="match status" value="2"/>
</dbReference>
<keyword evidence="12" id="KW-0472">Membrane</keyword>
<feature type="compositionally biased region" description="Polar residues" evidence="16">
    <location>
        <begin position="471"/>
        <end position="491"/>
    </location>
</feature>
<keyword evidence="11" id="KW-0967">Endosome</keyword>
<feature type="compositionally biased region" description="Pro residues" evidence="16">
    <location>
        <begin position="1164"/>
        <end position="1179"/>
    </location>
</feature>
<dbReference type="PROSITE" id="PS50002">
    <property type="entry name" value="SH3"/>
    <property type="match status" value="2"/>
</dbReference>
<evidence type="ECO:0000256" key="5">
    <source>
        <dbReference type="ARBA" id="ARBA00020357"/>
    </source>
</evidence>
<comment type="similarity">
    <text evidence="4">Belongs to the SLA1 family.</text>
</comment>
<proteinExistence type="inferred from homology"/>
<dbReference type="InterPro" id="IPR001452">
    <property type="entry name" value="SH3_domain"/>
</dbReference>
<evidence type="ECO:0000256" key="9">
    <source>
        <dbReference type="ARBA" id="ARBA00022583"/>
    </source>
</evidence>
<dbReference type="SMART" id="SM00326">
    <property type="entry name" value="SH3"/>
    <property type="match status" value="3"/>
</dbReference>